<feature type="domain" description="DNA helicase Holliday junction RuvA type" evidence="8">
    <location>
        <begin position="4"/>
        <end position="59"/>
    </location>
</feature>
<dbReference type="GO" id="GO:0005737">
    <property type="term" value="C:cytoplasm"/>
    <property type="evidence" value="ECO:0007669"/>
    <property type="project" value="UniProtKB-SubCell"/>
</dbReference>
<evidence type="ECO:0000256" key="1">
    <source>
        <dbReference type="ARBA" id="ARBA00022490"/>
    </source>
</evidence>
<comment type="subcellular location">
    <subcellularLocation>
        <location evidence="6">Cytoplasm</location>
    </subcellularLocation>
</comment>
<keyword evidence="1 6" id="KW-0963">Cytoplasm</keyword>
<comment type="caution">
    <text evidence="6">Lacks conserved residue(s) required for the propagation of feature annotation.</text>
</comment>
<dbReference type="RefSeq" id="WP_169605063.1">
    <property type="nucleotide sequence ID" value="NZ_CP051481.1"/>
</dbReference>
<keyword evidence="7" id="KW-0175">Coiled coil</keyword>
<dbReference type="InterPro" id="IPR000085">
    <property type="entry name" value="RuvA"/>
</dbReference>
<dbReference type="GO" id="GO:0048476">
    <property type="term" value="C:Holliday junction resolvase complex"/>
    <property type="evidence" value="ECO:0007669"/>
    <property type="project" value="UniProtKB-UniRule"/>
</dbReference>
<dbReference type="InterPro" id="IPR010994">
    <property type="entry name" value="RuvA_2-like"/>
</dbReference>
<keyword evidence="10" id="KW-1185">Reference proteome</keyword>
<evidence type="ECO:0000313" key="9">
    <source>
        <dbReference type="EMBL" id="QJG67012.1"/>
    </source>
</evidence>
<name>A0A858U3L5_9MOLU</name>
<dbReference type="InterPro" id="IPR013849">
    <property type="entry name" value="DNA_helicase_Holl-junc_RuvA_I"/>
</dbReference>
<dbReference type="GO" id="GO:0000400">
    <property type="term" value="F:four-way junction DNA binding"/>
    <property type="evidence" value="ECO:0007669"/>
    <property type="project" value="UniProtKB-UniRule"/>
</dbReference>
<evidence type="ECO:0000259" key="8">
    <source>
        <dbReference type="Pfam" id="PF01330"/>
    </source>
</evidence>
<dbReference type="AlphaFoldDB" id="A0A858U3L5"/>
<dbReference type="HAMAP" id="MF_00031">
    <property type="entry name" value="DNA_HJ_migration_RuvA"/>
    <property type="match status" value="1"/>
</dbReference>
<keyword evidence="2 6" id="KW-0227">DNA damage</keyword>
<evidence type="ECO:0000256" key="5">
    <source>
        <dbReference type="ARBA" id="ARBA00023204"/>
    </source>
</evidence>
<evidence type="ECO:0000256" key="6">
    <source>
        <dbReference type="HAMAP-Rule" id="MF_00031"/>
    </source>
</evidence>
<protein>
    <recommendedName>
        <fullName evidence="6">Holliday junction branch migration complex subunit RuvA</fullName>
    </recommendedName>
</protein>
<keyword evidence="3 6" id="KW-0238">DNA-binding</keyword>
<dbReference type="Proteomes" id="UP000501060">
    <property type="component" value="Chromosome"/>
</dbReference>
<dbReference type="GO" id="GO:0006310">
    <property type="term" value="P:DNA recombination"/>
    <property type="evidence" value="ECO:0007669"/>
    <property type="project" value="UniProtKB-UniRule"/>
</dbReference>
<feature type="region of interest" description="Domain III" evidence="6">
    <location>
        <begin position="159"/>
        <end position="212"/>
    </location>
</feature>
<sequence length="212" mass="24289">MKIYMYGKVVHINKNYIIIEHNGTGELIYVSDINKYKNDENIKVFIHEYDNEYFKTTYGFSSFKELIVFEDLISIQGIGPKTALSVLSTGWQSIVKYVAEADIDKLTKIPYLSTRCARQLIFEFQPKYEKFVQKMKIQTTNESDSNEYSVADNAKSELNENLKNLEKSLKILGFKQKQINLAVNKIGDFSDLEKAVEQAIKLIADAGKDATI</sequence>
<comment type="similarity">
    <text evidence="6">Belongs to the RuvA family.</text>
</comment>
<dbReference type="Pfam" id="PF01330">
    <property type="entry name" value="RuvA_N"/>
    <property type="match status" value="1"/>
</dbReference>
<comment type="function">
    <text evidence="6">The RuvA-RuvB-RuvC complex processes Holliday junction (HJ) DNA during genetic recombination and DNA repair, while the RuvA-RuvB complex plays an important role in the rescue of blocked DNA replication forks via replication fork reversal (RFR). RuvA specifically binds to HJ cruciform DNA, conferring on it an open structure. The RuvB hexamer acts as an ATP-dependent pump, pulling dsDNA into and through the RuvAB complex. HJ branch migration allows RuvC to scan DNA until it finds its consensus sequence, where it cleaves and resolves the cruciform DNA.</text>
</comment>
<dbReference type="Gene3D" id="1.10.150.20">
    <property type="entry name" value="5' to 3' exonuclease, C-terminal subdomain"/>
    <property type="match status" value="1"/>
</dbReference>
<evidence type="ECO:0000256" key="7">
    <source>
        <dbReference type="SAM" id="Coils"/>
    </source>
</evidence>
<evidence type="ECO:0000313" key="10">
    <source>
        <dbReference type="Proteomes" id="UP000501060"/>
    </source>
</evidence>
<keyword evidence="4 6" id="KW-0233">DNA recombination</keyword>
<dbReference type="NCBIfam" id="TIGR00084">
    <property type="entry name" value="ruvA"/>
    <property type="match status" value="1"/>
</dbReference>
<evidence type="ECO:0000256" key="4">
    <source>
        <dbReference type="ARBA" id="ARBA00023172"/>
    </source>
</evidence>
<gene>
    <name evidence="6 9" type="primary">ruvA</name>
    <name evidence="9" type="ORF">HGG69_01610</name>
</gene>
<comment type="subunit">
    <text evidence="6">Homotetramer. Forms an RuvA(8)-RuvB(12)-Holliday junction (HJ) complex. HJ DNA is sandwiched between 2 RuvA tetramers; dsDNA enters through RuvA and exits via RuvB. An RuvB hexamer assembles on each DNA strand where it exits the tetramer. Each RuvB hexamer is contacted by two RuvA subunits (via domain III) on 2 adjacent RuvB subunits; this complex drives branch migration. In the full resolvosome a probable DNA-RuvA(4)-RuvB(12)-RuvC(2) complex forms which resolves the HJ.</text>
</comment>
<comment type="domain">
    <text evidence="6">Has three domains with a flexible linker between the domains II and III and assumes an 'L' shape. Domain III is highly mobile and contacts RuvB.</text>
</comment>
<keyword evidence="5 6" id="KW-0234">DNA repair</keyword>
<dbReference type="SUPFAM" id="SSF47781">
    <property type="entry name" value="RuvA domain 2-like"/>
    <property type="match status" value="1"/>
</dbReference>
<dbReference type="EMBL" id="CP051481">
    <property type="protein sequence ID" value="QJG67012.1"/>
    <property type="molecule type" value="Genomic_DNA"/>
</dbReference>
<dbReference type="Pfam" id="PF14520">
    <property type="entry name" value="HHH_5"/>
    <property type="match status" value="1"/>
</dbReference>
<accession>A0A858U3L5</accession>
<evidence type="ECO:0000256" key="3">
    <source>
        <dbReference type="ARBA" id="ARBA00023125"/>
    </source>
</evidence>
<evidence type="ECO:0000256" key="2">
    <source>
        <dbReference type="ARBA" id="ARBA00022763"/>
    </source>
</evidence>
<dbReference type="GO" id="GO:0005524">
    <property type="term" value="F:ATP binding"/>
    <property type="evidence" value="ECO:0007669"/>
    <property type="project" value="InterPro"/>
</dbReference>
<dbReference type="KEGG" id="mphe:HGG69_01610"/>
<dbReference type="GO" id="GO:0006281">
    <property type="term" value="P:DNA repair"/>
    <property type="evidence" value="ECO:0007669"/>
    <property type="project" value="UniProtKB-UniRule"/>
</dbReference>
<proteinExistence type="inferred from homology"/>
<organism evidence="9 10">
    <name type="scientific">Mycoplasma phocoenae</name>
    <dbReference type="NCBI Taxonomy" id="754517"/>
    <lineage>
        <taxon>Bacteria</taxon>
        <taxon>Bacillati</taxon>
        <taxon>Mycoplasmatota</taxon>
        <taxon>Mollicutes</taxon>
        <taxon>Mycoplasmataceae</taxon>
        <taxon>Mycoplasma</taxon>
    </lineage>
</organism>
<reference evidence="9 10" key="1">
    <citation type="submission" date="2020-04" db="EMBL/GenBank/DDBJ databases">
        <title>Novel Mycoplasma species detected in Phocoena phocoena (harbor porpoise) from the USA.</title>
        <authorList>
            <person name="Volokhov D.V."/>
        </authorList>
    </citation>
    <scope>NUCLEOTIDE SEQUENCE [LARGE SCALE GENOMIC DNA]</scope>
    <source>
        <strain evidence="9 10">Phocoena C-264-GEN</strain>
    </source>
</reference>
<feature type="coiled-coil region" evidence="7">
    <location>
        <begin position="148"/>
        <end position="175"/>
    </location>
</feature>
<dbReference type="GO" id="GO:0009378">
    <property type="term" value="F:four-way junction helicase activity"/>
    <property type="evidence" value="ECO:0007669"/>
    <property type="project" value="InterPro"/>
</dbReference>